<evidence type="ECO:0000256" key="1">
    <source>
        <dbReference type="SAM" id="MobiDB-lite"/>
    </source>
</evidence>
<evidence type="ECO:0000313" key="3">
    <source>
        <dbReference type="Proteomes" id="UP000233551"/>
    </source>
</evidence>
<name>A0A2I0JXG7_PUNGR</name>
<gene>
    <name evidence="2" type="ORF">CRG98_019019</name>
</gene>
<keyword evidence="3" id="KW-1185">Reference proteome</keyword>
<feature type="region of interest" description="Disordered" evidence="1">
    <location>
        <begin position="38"/>
        <end position="81"/>
    </location>
</feature>
<reference evidence="2 3" key="1">
    <citation type="submission" date="2017-11" db="EMBL/GenBank/DDBJ databases">
        <title>De-novo sequencing of pomegranate (Punica granatum L.) genome.</title>
        <authorList>
            <person name="Akparov Z."/>
            <person name="Amiraslanov A."/>
            <person name="Hajiyeva S."/>
            <person name="Abbasov M."/>
            <person name="Kaur K."/>
            <person name="Hamwieh A."/>
            <person name="Solovyev V."/>
            <person name="Salamov A."/>
            <person name="Braich B."/>
            <person name="Kosarev P."/>
            <person name="Mahmoud A."/>
            <person name="Hajiyev E."/>
            <person name="Babayeva S."/>
            <person name="Izzatullayeva V."/>
            <person name="Mammadov A."/>
            <person name="Mammadov A."/>
            <person name="Sharifova S."/>
            <person name="Ojaghi J."/>
            <person name="Eynullazada K."/>
            <person name="Bayramov B."/>
            <person name="Abdulazimova A."/>
            <person name="Shahmuradov I."/>
        </authorList>
    </citation>
    <scope>NUCLEOTIDE SEQUENCE [LARGE SCALE GENOMIC DNA]</scope>
    <source>
        <strain evidence="3">cv. AG2017</strain>
        <tissue evidence="2">Leaf</tissue>
    </source>
</reference>
<feature type="region of interest" description="Disordered" evidence="1">
    <location>
        <begin position="1"/>
        <end position="21"/>
    </location>
</feature>
<accession>A0A2I0JXG7</accession>
<dbReference type="Proteomes" id="UP000233551">
    <property type="component" value="Unassembled WGS sequence"/>
</dbReference>
<dbReference type="AlphaFoldDB" id="A0A2I0JXG7"/>
<protein>
    <submittedName>
        <fullName evidence="2">Uncharacterized protein</fullName>
    </submittedName>
</protein>
<dbReference type="EMBL" id="PGOL01001146">
    <property type="protein sequence ID" value="PKI60543.1"/>
    <property type="molecule type" value="Genomic_DNA"/>
</dbReference>
<proteinExistence type="predicted"/>
<sequence length="81" mass="8606">MISGDSFSRVSVTCPHGKVDTPKLCDPNVRMRASTRAYSGPYIDGRPRTQPVIGEEEPCNQGGSVKDGRESLGPAGPAWSS</sequence>
<comment type="caution">
    <text evidence="2">The sequence shown here is derived from an EMBL/GenBank/DDBJ whole genome shotgun (WGS) entry which is preliminary data.</text>
</comment>
<organism evidence="2 3">
    <name type="scientific">Punica granatum</name>
    <name type="common">Pomegranate</name>
    <dbReference type="NCBI Taxonomy" id="22663"/>
    <lineage>
        <taxon>Eukaryota</taxon>
        <taxon>Viridiplantae</taxon>
        <taxon>Streptophyta</taxon>
        <taxon>Embryophyta</taxon>
        <taxon>Tracheophyta</taxon>
        <taxon>Spermatophyta</taxon>
        <taxon>Magnoliopsida</taxon>
        <taxon>eudicotyledons</taxon>
        <taxon>Gunneridae</taxon>
        <taxon>Pentapetalae</taxon>
        <taxon>rosids</taxon>
        <taxon>malvids</taxon>
        <taxon>Myrtales</taxon>
        <taxon>Lythraceae</taxon>
        <taxon>Punica</taxon>
    </lineage>
</organism>
<evidence type="ECO:0000313" key="2">
    <source>
        <dbReference type="EMBL" id="PKI60543.1"/>
    </source>
</evidence>
<feature type="compositionally biased region" description="Polar residues" evidence="1">
    <location>
        <begin position="1"/>
        <end position="11"/>
    </location>
</feature>